<dbReference type="Pfam" id="PF08238">
    <property type="entry name" value="Sel1"/>
    <property type="match status" value="4"/>
</dbReference>
<name>A0A507D123_9FUNG</name>
<evidence type="ECO:0000256" key="2">
    <source>
        <dbReference type="SAM" id="Phobius"/>
    </source>
</evidence>
<dbReference type="SUPFAM" id="SSF81901">
    <property type="entry name" value="HCP-like"/>
    <property type="match status" value="1"/>
</dbReference>
<evidence type="ECO:0000259" key="3">
    <source>
        <dbReference type="PROSITE" id="PS51203"/>
    </source>
</evidence>
<dbReference type="VEuPathDB" id="FungiDB:SeMB42_g04881"/>
<dbReference type="SUPFAM" id="SSF49764">
    <property type="entry name" value="HSP20-like chaperones"/>
    <property type="match status" value="1"/>
</dbReference>
<dbReference type="InterPro" id="IPR011990">
    <property type="entry name" value="TPR-like_helical_dom_sf"/>
</dbReference>
<evidence type="ECO:0000313" key="5">
    <source>
        <dbReference type="Proteomes" id="UP000320475"/>
    </source>
</evidence>
<dbReference type="InterPro" id="IPR006597">
    <property type="entry name" value="Sel1-like"/>
</dbReference>
<dbReference type="SMART" id="SM00671">
    <property type="entry name" value="SEL1"/>
    <property type="match status" value="4"/>
</dbReference>
<dbReference type="Gene3D" id="2.60.40.790">
    <property type="match status" value="1"/>
</dbReference>
<comment type="caution">
    <text evidence="4">The sequence shown here is derived from an EMBL/GenBank/DDBJ whole genome shotgun (WGS) entry which is preliminary data.</text>
</comment>
<dbReference type="PANTHER" id="PTHR11102">
    <property type="entry name" value="SEL-1-LIKE PROTEIN"/>
    <property type="match status" value="1"/>
</dbReference>
<comment type="similarity">
    <text evidence="1">Belongs to the sel-1 family.</text>
</comment>
<dbReference type="AlphaFoldDB" id="A0A507D123"/>
<dbReference type="InterPro" id="IPR008978">
    <property type="entry name" value="HSP20-like_chaperone"/>
</dbReference>
<dbReference type="EMBL" id="QEAM01000153">
    <property type="protein sequence ID" value="TPX45143.1"/>
    <property type="molecule type" value="Genomic_DNA"/>
</dbReference>
<proteinExistence type="inferred from homology"/>
<evidence type="ECO:0000313" key="4">
    <source>
        <dbReference type="EMBL" id="TPX45143.1"/>
    </source>
</evidence>
<dbReference type="Pfam" id="PF04969">
    <property type="entry name" value="CS"/>
    <property type="match status" value="1"/>
</dbReference>
<dbReference type="Gene3D" id="1.25.40.10">
    <property type="entry name" value="Tetratricopeptide repeat domain"/>
    <property type="match status" value="1"/>
</dbReference>
<evidence type="ECO:0000256" key="1">
    <source>
        <dbReference type="ARBA" id="ARBA00038101"/>
    </source>
</evidence>
<gene>
    <name evidence="4" type="ORF">SeLEV6574_g04064</name>
</gene>
<dbReference type="PROSITE" id="PS51203">
    <property type="entry name" value="CS"/>
    <property type="match status" value="1"/>
</dbReference>
<sequence>MTEATTSRSREIPEIQLKIAPNPKTIQLFPGGEQYIESLEEGPALTLTVCLPRSAKAKDIKVDYGDDWISVYCEGDQKVEGKLFSTINKHDVVWQLETSKDGRRVLTVNMEKVTSARWPVLVNGPHNEKIDPHSLYRLAERDLHEARGTSNQIEALQYNIDALAKFKNSAEHNNIPSILKLAAWYQFGAEASNNIPVKRDVELAFDLNLKAAELGNCEACYILGGAYAHVGGNSFDKAIDFSQALKWFTNCLHHDDHLVEHSRVLYVSAAWQAGLILLQGGHGLGDPAPERALTYWKLSGGQGHPASMFNIGLLMMNSWGTADRNIEGGVRLMLSAIQLDPDHRLKLPPQLDGLAPLELENLIQMAKHDKEAKIEALVEKIKSERPSCKAEKRKRRKPKTKEGSLAIVGAIIGSATALGIAYLAYRYRQHLDPSTKP</sequence>
<dbReference type="InterPro" id="IPR050767">
    <property type="entry name" value="Sel1_AlgK"/>
</dbReference>
<dbReference type="OrthoDB" id="416217at2759"/>
<feature type="domain" description="CS" evidence="3">
    <location>
        <begin position="27"/>
        <end position="122"/>
    </location>
</feature>
<accession>A0A507D123</accession>
<dbReference type="Proteomes" id="UP000320475">
    <property type="component" value="Unassembled WGS sequence"/>
</dbReference>
<dbReference type="InterPro" id="IPR007052">
    <property type="entry name" value="CS_dom"/>
</dbReference>
<keyword evidence="2" id="KW-0472">Membrane</keyword>
<keyword evidence="2" id="KW-0812">Transmembrane</keyword>
<keyword evidence="2" id="KW-1133">Transmembrane helix</keyword>
<feature type="transmembrane region" description="Helical" evidence="2">
    <location>
        <begin position="403"/>
        <end position="425"/>
    </location>
</feature>
<protein>
    <recommendedName>
        <fullName evidence="3">CS domain-containing protein</fullName>
    </recommendedName>
</protein>
<dbReference type="PANTHER" id="PTHR11102:SF160">
    <property type="entry name" value="ERAD-ASSOCIATED E3 UBIQUITIN-PROTEIN LIGASE COMPONENT HRD3"/>
    <property type="match status" value="1"/>
</dbReference>
<reference evidence="4 5" key="1">
    <citation type="journal article" date="2019" name="Sci. Rep.">
        <title>Comparative genomics of chytrid fungi reveal insights into the obligate biotrophic and pathogenic lifestyle of Synchytrium endobioticum.</title>
        <authorList>
            <person name="van de Vossenberg B.T.L.H."/>
            <person name="Warris S."/>
            <person name="Nguyen H.D.T."/>
            <person name="van Gent-Pelzer M.P.E."/>
            <person name="Joly D.L."/>
            <person name="van de Geest H.C."/>
            <person name="Bonants P.J.M."/>
            <person name="Smith D.S."/>
            <person name="Levesque C.A."/>
            <person name="van der Lee T.A.J."/>
        </authorList>
    </citation>
    <scope>NUCLEOTIDE SEQUENCE [LARGE SCALE GENOMIC DNA]</scope>
    <source>
        <strain evidence="4 5">LEV6574</strain>
    </source>
</reference>
<organism evidence="4 5">
    <name type="scientific">Synchytrium endobioticum</name>
    <dbReference type="NCBI Taxonomy" id="286115"/>
    <lineage>
        <taxon>Eukaryota</taxon>
        <taxon>Fungi</taxon>
        <taxon>Fungi incertae sedis</taxon>
        <taxon>Chytridiomycota</taxon>
        <taxon>Chytridiomycota incertae sedis</taxon>
        <taxon>Chytridiomycetes</taxon>
        <taxon>Synchytriales</taxon>
        <taxon>Synchytriaceae</taxon>
        <taxon>Synchytrium</taxon>
    </lineage>
</organism>